<evidence type="ECO:0000256" key="1">
    <source>
        <dbReference type="PROSITE-ProRule" id="PRU00339"/>
    </source>
</evidence>
<dbReference type="EMBL" id="JARQWQ010000004">
    <property type="protein sequence ID" value="KAK2572621.1"/>
    <property type="molecule type" value="Genomic_DNA"/>
</dbReference>
<dbReference type="SMART" id="SM00028">
    <property type="entry name" value="TPR"/>
    <property type="match status" value="2"/>
</dbReference>
<dbReference type="AlphaFoldDB" id="A0AAD9R3Z2"/>
<dbReference type="InterPro" id="IPR052658">
    <property type="entry name" value="TPR-containing"/>
</dbReference>
<dbReference type="PANTHER" id="PTHR15544:SF0">
    <property type="entry name" value="TETRATRICOPEPTIDE REPEAT PROTEIN 33"/>
    <property type="match status" value="1"/>
</dbReference>
<dbReference type="InterPro" id="IPR019734">
    <property type="entry name" value="TPR_rpt"/>
</dbReference>
<feature type="repeat" description="TPR" evidence="1">
    <location>
        <begin position="131"/>
        <end position="164"/>
    </location>
</feature>
<evidence type="ECO:0000313" key="2">
    <source>
        <dbReference type="EMBL" id="KAK2572621.1"/>
    </source>
</evidence>
<sequence>MATAFGWKRKLPQNLLGRKRAAVFDDSNQIDDNYENEPYEEDWRVLLFKRNGILSIEDNLAKSKRLEDEGVSLAEQERYWEAITRWNEAIGLTPKNEKLQEMKSQVLLELHELFPAIEAAEKAVSLNPCWFVAYQTLGRAQIGYGDVEMGVKSFSKAIHLNPDELEMWTEDLRWAWKLRDQKRQQEKENSKRNSKTTEKDKEVWKIYAADLGSEICQNDEEQIVTSKCTQQSLVT</sequence>
<keyword evidence="1" id="KW-0802">TPR repeat</keyword>
<dbReference type="PANTHER" id="PTHR15544">
    <property type="entry name" value="OSMOSIS RESPONSIVE FACTOR"/>
    <property type="match status" value="1"/>
</dbReference>
<name>A0AAD9R3Z2_ACRCE</name>
<keyword evidence="3" id="KW-1185">Reference proteome</keyword>
<dbReference type="Gene3D" id="1.25.40.10">
    <property type="entry name" value="Tetratricopeptide repeat domain"/>
    <property type="match status" value="1"/>
</dbReference>
<dbReference type="InterPro" id="IPR011990">
    <property type="entry name" value="TPR-like_helical_dom_sf"/>
</dbReference>
<accession>A0AAD9R3Z2</accession>
<organism evidence="2 3">
    <name type="scientific">Acropora cervicornis</name>
    <name type="common">Staghorn coral</name>
    <dbReference type="NCBI Taxonomy" id="6130"/>
    <lineage>
        <taxon>Eukaryota</taxon>
        <taxon>Metazoa</taxon>
        <taxon>Cnidaria</taxon>
        <taxon>Anthozoa</taxon>
        <taxon>Hexacorallia</taxon>
        <taxon>Scleractinia</taxon>
        <taxon>Astrocoeniina</taxon>
        <taxon>Acroporidae</taxon>
        <taxon>Acropora</taxon>
    </lineage>
</organism>
<protein>
    <submittedName>
        <fullName evidence="2">Tetratricopeptide repeat protein 33</fullName>
    </submittedName>
</protein>
<proteinExistence type="predicted"/>
<dbReference type="PROSITE" id="PS50005">
    <property type="entry name" value="TPR"/>
    <property type="match status" value="1"/>
</dbReference>
<evidence type="ECO:0000313" key="3">
    <source>
        <dbReference type="Proteomes" id="UP001249851"/>
    </source>
</evidence>
<dbReference type="Proteomes" id="UP001249851">
    <property type="component" value="Unassembled WGS sequence"/>
</dbReference>
<gene>
    <name evidence="2" type="ORF">P5673_002893</name>
</gene>
<comment type="caution">
    <text evidence="2">The sequence shown here is derived from an EMBL/GenBank/DDBJ whole genome shotgun (WGS) entry which is preliminary data.</text>
</comment>
<reference evidence="2" key="2">
    <citation type="journal article" date="2023" name="Science">
        <title>Genomic signatures of disease resistance in endangered staghorn corals.</title>
        <authorList>
            <person name="Vollmer S.V."/>
            <person name="Selwyn J.D."/>
            <person name="Despard B.A."/>
            <person name="Roesel C.L."/>
        </authorList>
    </citation>
    <scope>NUCLEOTIDE SEQUENCE</scope>
    <source>
        <strain evidence="2">K2</strain>
    </source>
</reference>
<dbReference type="SUPFAM" id="SSF48452">
    <property type="entry name" value="TPR-like"/>
    <property type="match status" value="1"/>
</dbReference>
<reference evidence="2" key="1">
    <citation type="journal article" date="2023" name="G3 (Bethesda)">
        <title>Whole genome assembly and annotation of the endangered Caribbean coral Acropora cervicornis.</title>
        <authorList>
            <person name="Selwyn J.D."/>
            <person name="Vollmer S.V."/>
        </authorList>
    </citation>
    <scope>NUCLEOTIDE SEQUENCE</scope>
    <source>
        <strain evidence="2">K2</strain>
    </source>
</reference>